<dbReference type="PANTHER" id="PTHR35402">
    <property type="entry name" value="INTEGRAL MEMBRANE PROTEIN-RELATED"/>
    <property type="match status" value="1"/>
</dbReference>
<dbReference type="PANTHER" id="PTHR35402:SF1">
    <property type="entry name" value="TYPE II SECRETION SYSTEM PROTEIN GSPF DOMAIN-CONTAINING PROTEIN"/>
    <property type="match status" value="1"/>
</dbReference>
<comment type="subcellular location">
    <subcellularLocation>
        <location evidence="1">Cell membrane</location>
        <topology evidence="1">Multi-pass membrane protein</topology>
    </subcellularLocation>
</comment>
<dbReference type="GO" id="GO:0005886">
    <property type="term" value="C:plasma membrane"/>
    <property type="evidence" value="ECO:0007669"/>
    <property type="project" value="UniProtKB-SubCell"/>
</dbReference>
<evidence type="ECO:0000313" key="8">
    <source>
        <dbReference type="EMBL" id="QLJ52431.1"/>
    </source>
</evidence>
<proteinExistence type="predicted"/>
<feature type="transmembrane region" description="Helical" evidence="6">
    <location>
        <begin position="262"/>
        <end position="281"/>
    </location>
</feature>
<feature type="transmembrane region" description="Helical" evidence="6">
    <location>
        <begin position="50"/>
        <end position="74"/>
    </location>
</feature>
<evidence type="ECO:0000313" key="9">
    <source>
        <dbReference type="Proteomes" id="UP000510821"/>
    </source>
</evidence>
<feature type="transmembrane region" description="Helical" evidence="6">
    <location>
        <begin position="80"/>
        <end position="102"/>
    </location>
</feature>
<sequence length="289" mass="32274">MIVPLSLLPPGALMSLSRHVEGVGELIASFLPNLRLELMQAEIEIPPRRYAAVSLISGSVNFLFVTLLISLIGFMLRRDVVLLGAFAGLVVGLSSFFTILFYPAVVARRRTRALESNLIPALRQLLINVKSGVPLFQAMTSVSTGYGPVSREFAKMVEQMNAGVPQTDVLNDASKRNPAFRFRRVLWQISNALKVGSDVGNAIEEMINELTKERMSEIQRYGQELNPWVMIYMVLAVILPSLGITMLIIIMSFMNVLVPKSIFPAVFMFLFIFQLFFISFVKSRRPAVD</sequence>
<accession>A0A7D5XCB0</accession>
<evidence type="ECO:0000256" key="6">
    <source>
        <dbReference type="SAM" id="Phobius"/>
    </source>
</evidence>
<evidence type="ECO:0000256" key="1">
    <source>
        <dbReference type="ARBA" id="ARBA00004651"/>
    </source>
</evidence>
<dbReference type="Proteomes" id="UP000510821">
    <property type="component" value="Chromosome"/>
</dbReference>
<name>A0A7D5XCB0_FERL1</name>
<feature type="domain" description="Type II secretion system protein GspF" evidence="7">
    <location>
        <begin position="121"/>
        <end position="246"/>
    </location>
</feature>
<evidence type="ECO:0000259" key="7">
    <source>
        <dbReference type="Pfam" id="PF00482"/>
    </source>
</evidence>
<dbReference type="EMBL" id="CP058998">
    <property type="protein sequence ID" value="QLJ52431.1"/>
    <property type="molecule type" value="Genomic_DNA"/>
</dbReference>
<keyword evidence="2" id="KW-1003">Cell membrane</keyword>
<feature type="transmembrane region" description="Helical" evidence="6">
    <location>
        <begin position="229"/>
        <end position="250"/>
    </location>
</feature>
<dbReference type="KEGG" id="flt:Sv326_0256"/>
<evidence type="ECO:0000256" key="3">
    <source>
        <dbReference type="ARBA" id="ARBA00022692"/>
    </source>
</evidence>
<dbReference type="Pfam" id="PF00482">
    <property type="entry name" value="T2SSF"/>
    <property type="match status" value="1"/>
</dbReference>
<organism evidence="8 9">
    <name type="scientific">Fermentimicrarchaeum limneticum</name>
    <dbReference type="NCBI Taxonomy" id="2795018"/>
    <lineage>
        <taxon>Archaea</taxon>
        <taxon>Candidatus Micrarchaeota</taxon>
        <taxon>Candidatus Fermentimicrarchaeales</taxon>
        <taxon>Candidatus Fermentimicrarchaeaceae</taxon>
        <taxon>Candidatus Fermentimicrarchaeum</taxon>
    </lineage>
</organism>
<reference evidence="9" key="1">
    <citation type="submission" date="2020-07" db="EMBL/GenBank/DDBJ databases">
        <title>Metabolic diversity and evolutionary history of the archaeal phylum ###Micrarchaeota### uncovered from a freshwater lake metagenome.</title>
        <authorList>
            <person name="Kadnikov V.V."/>
            <person name="Savvichev A.S."/>
            <person name="Mardanov A.V."/>
            <person name="Beletsky A.V."/>
            <person name="Chupakov A.V."/>
            <person name="Kokryatskaya N.M."/>
            <person name="Pimenov N.V."/>
            <person name="Ravin N.V."/>
        </authorList>
    </citation>
    <scope>NUCLEOTIDE SEQUENCE [LARGE SCALE GENOMIC DNA]</scope>
</reference>
<evidence type="ECO:0000256" key="5">
    <source>
        <dbReference type="ARBA" id="ARBA00023136"/>
    </source>
</evidence>
<dbReference type="InterPro" id="IPR056569">
    <property type="entry name" value="ArlJ-like"/>
</dbReference>
<keyword evidence="5 6" id="KW-0472">Membrane</keyword>
<dbReference type="InterPro" id="IPR018076">
    <property type="entry name" value="T2SS_GspF_dom"/>
</dbReference>
<gene>
    <name evidence="8" type="ORF">Sv326_0256</name>
</gene>
<evidence type="ECO:0000256" key="2">
    <source>
        <dbReference type="ARBA" id="ARBA00022475"/>
    </source>
</evidence>
<keyword evidence="4 6" id="KW-1133">Transmembrane helix</keyword>
<dbReference type="AlphaFoldDB" id="A0A7D5XCB0"/>
<protein>
    <submittedName>
        <fullName evidence="8">Type II secretion system (T2SS), protein F</fullName>
    </submittedName>
</protein>
<keyword evidence="3 6" id="KW-0812">Transmembrane</keyword>
<evidence type="ECO:0000256" key="4">
    <source>
        <dbReference type="ARBA" id="ARBA00022989"/>
    </source>
</evidence>